<feature type="transmembrane region" description="Helical" evidence="7">
    <location>
        <begin position="189"/>
        <end position="208"/>
    </location>
</feature>
<feature type="transmembrane region" description="Helical" evidence="7">
    <location>
        <begin position="148"/>
        <end position="169"/>
    </location>
</feature>
<keyword evidence="4 7" id="KW-0812">Transmembrane</keyword>
<feature type="transmembrane region" description="Helical" evidence="7">
    <location>
        <begin position="6"/>
        <end position="28"/>
    </location>
</feature>
<evidence type="ECO:0000256" key="6">
    <source>
        <dbReference type="ARBA" id="ARBA00023136"/>
    </source>
</evidence>
<evidence type="ECO:0000313" key="8">
    <source>
        <dbReference type="EMBL" id="WBO22234.1"/>
    </source>
</evidence>
<evidence type="ECO:0000256" key="4">
    <source>
        <dbReference type="ARBA" id="ARBA00022692"/>
    </source>
</evidence>
<evidence type="ECO:0000256" key="7">
    <source>
        <dbReference type="SAM" id="Phobius"/>
    </source>
</evidence>
<keyword evidence="5 7" id="KW-1133">Transmembrane helix</keyword>
<evidence type="ECO:0000313" key="9">
    <source>
        <dbReference type="Proteomes" id="UP001210865"/>
    </source>
</evidence>
<evidence type="ECO:0000256" key="1">
    <source>
        <dbReference type="ARBA" id="ARBA00004651"/>
    </source>
</evidence>
<dbReference type="PANTHER" id="PTHR30086">
    <property type="entry name" value="ARGININE EXPORTER PROTEIN ARGO"/>
    <property type="match status" value="1"/>
</dbReference>
<dbReference type="PIRSF" id="PIRSF006324">
    <property type="entry name" value="LeuE"/>
    <property type="match status" value="1"/>
</dbReference>
<comment type="similarity">
    <text evidence="2">Belongs to the Rht family.</text>
</comment>
<dbReference type="Proteomes" id="UP001210865">
    <property type="component" value="Chromosome"/>
</dbReference>
<protein>
    <submittedName>
        <fullName evidence="8">LysE family translocator</fullName>
    </submittedName>
</protein>
<dbReference type="PANTHER" id="PTHR30086:SF14">
    <property type="entry name" value="HOMOSERINE_HOMOSERINE LACTONE EFFLUX PROTEIN"/>
    <property type="match status" value="1"/>
</dbReference>
<comment type="subcellular location">
    <subcellularLocation>
        <location evidence="1">Cell membrane</location>
        <topology evidence="1">Multi-pass membrane protein</topology>
    </subcellularLocation>
</comment>
<dbReference type="RefSeq" id="WP_270076882.1">
    <property type="nucleotide sequence ID" value="NZ_CP115174.1"/>
</dbReference>
<gene>
    <name evidence="8" type="ORF">PBT88_19130</name>
</gene>
<evidence type="ECO:0000256" key="3">
    <source>
        <dbReference type="ARBA" id="ARBA00022475"/>
    </source>
</evidence>
<keyword evidence="6 7" id="KW-0472">Membrane</keyword>
<dbReference type="Pfam" id="PF01810">
    <property type="entry name" value="LysE"/>
    <property type="match status" value="1"/>
</dbReference>
<keyword evidence="9" id="KW-1185">Reference proteome</keyword>
<evidence type="ECO:0000256" key="5">
    <source>
        <dbReference type="ARBA" id="ARBA00022989"/>
    </source>
</evidence>
<keyword evidence="3" id="KW-1003">Cell membrane</keyword>
<reference evidence="8 9" key="1">
    <citation type="submission" date="2022-12" db="EMBL/GenBank/DDBJ databases">
        <title>Sphingomonas abieness sp. nov., an endophytic bacterium isolated from Abies koreana.</title>
        <authorList>
            <person name="Jiang L."/>
            <person name="Lee J."/>
        </authorList>
    </citation>
    <scope>NUCLEOTIDE SEQUENCE [LARGE SCALE GENOMIC DNA]</scope>
    <source>
        <strain evidence="9">PAMB 00755</strain>
    </source>
</reference>
<accession>A0ABY7NL64</accession>
<dbReference type="EMBL" id="CP115174">
    <property type="protein sequence ID" value="WBO22234.1"/>
    <property type="molecule type" value="Genomic_DNA"/>
</dbReference>
<feature type="transmembrane region" description="Helical" evidence="7">
    <location>
        <begin position="40"/>
        <end position="67"/>
    </location>
</feature>
<proteinExistence type="inferred from homology"/>
<organism evidence="8 9">
    <name type="scientific">Sphingomonas abietis</name>
    <dbReference type="NCBI Taxonomy" id="3012344"/>
    <lineage>
        <taxon>Bacteria</taxon>
        <taxon>Pseudomonadati</taxon>
        <taxon>Pseudomonadota</taxon>
        <taxon>Alphaproteobacteria</taxon>
        <taxon>Sphingomonadales</taxon>
        <taxon>Sphingomonadaceae</taxon>
        <taxon>Sphingomonas</taxon>
    </lineage>
</organism>
<evidence type="ECO:0000256" key="2">
    <source>
        <dbReference type="ARBA" id="ARBA00007928"/>
    </source>
</evidence>
<name>A0ABY7NL64_9SPHN</name>
<dbReference type="InterPro" id="IPR001123">
    <property type="entry name" value="LeuE-type"/>
</dbReference>
<sequence length="210" mass="22314">MTGDRWWLFAATVFLISGTPGPNMLHVMTRSVRFGFGRSIWAMAGCMSAVLIALAASAAGVGALLLASPRWFDAMRYAGAAYLAWLGIKAWRGAGKAAAGLDPEVPVAPGVSAFTLYRDALFTGLSNPKLILFAAALFPQFISQKSGWAPQFAILVGTFVVIETGWYVAYAAGGRRLAGWLASPKRQRAFDRATGSLFFLFGAGLIAARA</sequence>